<dbReference type="OrthoDB" id="6738456at2759"/>
<dbReference type="InterPro" id="IPR004241">
    <property type="entry name" value="Atg8-like"/>
</dbReference>
<dbReference type="InterPro" id="IPR029071">
    <property type="entry name" value="Ubiquitin-like_domsf"/>
</dbReference>
<keyword evidence="6" id="KW-0072">Autophagy</keyword>
<gene>
    <name evidence="7" type="primary">atg8</name>
    <name evidence="7" type="ORF">DFA_08591</name>
</gene>
<dbReference type="GO" id="GO:0006995">
    <property type="term" value="P:cellular response to nitrogen starvation"/>
    <property type="evidence" value="ECO:0007669"/>
    <property type="project" value="EnsemblProtists"/>
</dbReference>
<comment type="similarity">
    <text evidence="2 6">Belongs to the ATG8 family.</text>
</comment>
<sequence>MTHTSSFKNDHPFEKRREVAERIRSKYTDRIPVIVEKAPRSDAPDIDKKKYLVPADITVGKFVYEIRKHMPKINAEKAIYLFVNNTLPPTAAFISQIYDRYKDEDGFLYITYSGENTFGDSDN</sequence>
<dbReference type="Pfam" id="PF02991">
    <property type="entry name" value="ATG8"/>
    <property type="match status" value="1"/>
</dbReference>
<reference evidence="8" key="1">
    <citation type="journal article" date="2011" name="Genome Res.">
        <title>Phylogeny-wide analysis of social amoeba genomes highlights ancient origins for complex intercellular communication.</title>
        <authorList>
            <person name="Heidel A.J."/>
            <person name="Lawal H.M."/>
            <person name="Felder M."/>
            <person name="Schilde C."/>
            <person name="Helps N.R."/>
            <person name="Tunggal B."/>
            <person name="Rivero F."/>
            <person name="John U."/>
            <person name="Schleicher M."/>
            <person name="Eichinger L."/>
            <person name="Platzer M."/>
            <person name="Noegel A.A."/>
            <person name="Schaap P."/>
            <person name="Gloeckner G."/>
        </authorList>
    </citation>
    <scope>NUCLEOTIDE SEQUENCE [LARGE SCALE GENOMIC DNA]</scope>
    <source>
        <strain evidence="8">SH3</strain>
    </source>
</reference>
<proteinExistence type="inferred from homology"/>
<keyword evidence="3" id="KW-0472">Membrane</keyword>
<dbReference type="GO" id="GO:0031288">
    <property type="term" value="P:sorocarp morphogenesis"/>
    <property type="evidence" value="ECO:0007669"/>
    <property type="project" value="EnsemblProtists"/>
</dbReference>
<dbReference type="Proteomes" id="UP000007797">
    <property type="component" value="Unassembled WGS sequence"/>
</dbReference>
<keyword evidence="4 5" id="KW-0449">Lipoprotein</keyword>
<evidence type="ECO:0000256" key="2">
    <source>
        <dbReference type="ARBA" id="ARBA00007293"/>
    </source>
</evidence>
<dbReference type="GO" id="GO:1901355">
    <property type="term" value="P:response to rapamycin"/>
    <property type="evidence" value="ECO:0007669"/>
    <property type="project" value="EnsemblProtists"/>
</dbReference>
<dbReference type="GO" id="GO:0097352">
    <property type="term" value="P:autophagosome maturation"/>
    <property type="evidence" value="ECO:0007669"/>
    <property type="project" value="EnsemblProtists"/>
</dbReference>
<dbReference type="GeneID" id="14869634"/>
<evidence type="ECO:0000256" key="3">
    <source>
        <dbReference type="ARBA" id="ARBA00023136"/>
    </source>
</evidence>
<dbReference type="AlphaFoldDB" id="F4Q385"/>
<dbReference type="PANTHER" id="PTHR10969">
    <property type="entry name" value="MICROTUBULE-ASSOCIATED PROTEINS 1A/1B LIGHT CHAIN 3-RELATED"/>
    <property type="match status" value="1"/>
</dbReference>
<dbReference type="SUPFAM" id="SSF54236">
    <property type="entry name" value="Ubiquitin-like"/>
    <property type="match status" value="1"/>
</dbReference>
<dbReference type="OMA" id="AKMKWMF"/>
<dbReference type="EMBL" id="GL883021">
    <property type="protein sequence ID" value="EGG17595.1"/>
    <property type="molecule type" value="Genomic_DNA"/>
</dbReference>
<dbReference type="KEGG" id="dfa:DFA_08591"/>
<dbReference type="GO" id="GO:0050830">
    <property type="term" value="P:defense response to Gram-positive bacterium"/>
    <property type="evidence" value="ECO:0007669"/>
    <property type="project" value="EnsemblProtists"/>
</dbReference>
<name>F4Q385_CACFS</name>
<dbReference type="GO" id="GO:0000421">
    <property type="term" value="C:autophagosome membrane"/>
    <property type="evidence" value="ECO:0007669"/>
    <property type="project" value="EnsemblProtists"/>
</dbReference>
<dbReference type="STRING" id="1054147.F4Q385"/>
<evidence type="ECO:0000313" key="7">
    <source>
        <dbReference type="EMBL" id="EGG17595.1"/>
    </source>
</evidence>
<dbReference type="RefSeq" id="XP_004356079.1">
    <property type="nucleotide sequence ID" value="XM_004356026.1"/>
</dbReference>
<dbReference type="GO" id="GO:0006974">
    <property type="term" value="P:DNA damage response"/>
    <property type="evidence" value="ECO:0007669"/>
    <property type="project" value="EnsemblProtists"/>
</dbReference>
<evidence type="ECO:0000256" key="6">
    <source>
        <dbReference type="RuleBase" id="RU004384"/>
    </source>
</evidence>
<dbReference type="GO" id="GO:0030435">
    <property type="term" value="P:sporulation resulting in formation of a cellular spore"/>
    <property type="evidence" value="ECO:0007669"/>
    <property type="project" value="EnsemblProtists"/>
</dbReference>
<dbReference type="GO" id="GO:0140220">
    <property type="term" value="C:pathogen-containing vacuole"/>
    <property type="evidence" value="ECO:0007669"/>
    <property type="project" value="EnsemblProtists"/>
</dbReference>
<feature type="lipid moiety-binding region" description="Phosphatidylserine amidated glycine; alternate" evidence="5">
    <location>
        <position position="119"/>
    </location>
</feature>
<organism evidence="7 8">
    <name type="scientific">Cavenderia fasciculata</name>
    <name type="common">Slime mold</name>
    <name type="synonym">Dictyostelium fasciculatum</name>
    <dbReference type="NCBI Taxonomy" id="261658"/>
    <lineage>
        <taxon>Eukaryota</taxon>
        <taxon>Amoebozoa</taxon>
        <taxon>Evosea</taxon>
        <taxon>Eumycetozoa</taxon>
        <taxon>Dictyostelia</taxon>
        <taxon>Acytosteliales</taxon>
        <taxon>Cavenderiaceae</taxon>
        <taxon>Cavenderia</taxon>
    </lineage>
</organism>
<dbReference type="GO" id="GO:1905037">
    <property type="term" value="P:autophagosome organization"/>
    <property type="evidence" value="ECO:0007669"/>
    <property type="project" value="EnsemblProtists"/>
</dbReference>
<dbReference type="Gene3D" id="3.10.20.90">
    <property type="entry name" value="Phosphatidylinositol 3-kinase Catalytic Subunit, Chain A, domain 1"/>
    <property type="match status" value="1"/>
</dbReference>
<evidence type="ECO:0000256" key="5">
    <source>
        <dbReference type="PIRSR" id="PIRSR604241-50"/>
    </source>
</evidence>
<protein>
    <recommendedName>
        <fullName evidence="6">Autophagy-related protein</fullName>
    </recommendedName>
</protein>
<comment type="subcellular location">
    <subcellularLocation>
        <location evidence="1">Membrane</location>
    </subcellularLocation>
</comment>
<evidence type="ECO:0000256" key="1">
    <source>
        <dbReference type="ARBA" id="ARBA00004370"/>
    </source>
</evidence>
<accession>F4Q385</accession>
<evidence type="ECO:0000313" key="8">
    <source>
        <dbReference type="Proteomes" id="UP000007797"/>
    </source>
</evidence>
<evidence type="ECO:0000256" key="4">
    <source>
        <dbReference type="ARBA" id="ARBA00023288"/>
    </source>
</evidence>
<keyword evidence="8" id="KW-1185">Reference proteome</keyword>